<evidence type="ECO:0000313" key="2">
    <source>
        <dbReference type="EMBL" id="KAG0293928.1"/>
    </source>
</evidence>
<feature type="region of interest" description="Disordered" evidence="1">
    <location>
        <begin position="1"/>
        <end position="23"/>
    </location>
</feature>
<proteinExistence type="predicted"/>
<reference evidence="2 3" key="1">
    <citation type="journal article" date="2020" name="Fungal Divers.">
        <title>Resolving the Mortierellaceae phylogeny through synthesis of multi-gene phylogenetics and phylogenomics.</title>
        <authorList>
            <person name="Vandepol N."/>
            <person name="Liber J."/>
            <person name="Desiro A."/>
            <person name="Na H."/>
            <person name="Kennedy M."/>
            <person name="Barry K."/>
            <person name="Grigoriev I.V."/>
            <person name="Miller A.N."/>
            <person name="O'Donnell K."/>
            <person name="Stajich J.E."/>
            <person name="Bonito G."/>
        </authorList>
    </citation>
    <scope>NUCLEOTIDE SEQUENCE [LARGE SCALE GENOMIC DNA]</scope>
    <source>
        <strain evidence="2 3">AD045</strain>
    </source>
</reference>
<sequence length="205" mass="21423">MTTDTAPAAQPSDQAPVKSIPIAKPITTIPDAEATEVSSPVHHDAEKLYQQYLHPDAIQVVKDNGKPIIDLGSLPNHDAVADTLQDTGADPLGPTLVPYHGDEDTPIYDAIVMERPVGVKVVVKPAPVVSKPAPVVSKPVTVVSKPNDPKKPVVAVPKSSPVQAGKKSGDSPDSDDSGEFLSDPTDENDSSEFLSDAAGENDSVI</sequence>
<feature type="compositionally biased region" description="Acidic residues" evidence="1">
    <location>
        <begin position="172"/>
        <end position="190"/>
    </location>
</feature>
<comment type="caution">
    <text evidence="2">The sequence shown here is derived from an EMBL/GenBank/DDBJ whole genome shotgun (WGS) entry which is preliminary data.</text>
</comment>
<dbReference type="Proteomes" id="UP001194696">
    <property type="component" value="Unassembled WGS sequence"/>
</dbReference>
<name>A0ABQ7K8H1_9FUNG</name>
<feature type="region of interest" description="Disordered" evidence="1">
    <location>
        <begin position="134"/>
        <end position="205"/>
    </location>
</feature>
<gene>
    <name evidence="2" type="ORF">BGZ96_002042</name>
</gene>
<feature type="compositionally biased region" description="Low complexity" evidence="1">
    <location>
        <begin position="134"/>
        <end position="166"/>
    </location>
</feature>
<organism evidence="2 3">
    <name type="scientific">Linnemannia gamsii</name>
    <dbReference type="NCBI Taxonomy" id="64522"/>
    <lineage>
        <taxon>Eukaryota</taxon>
        <taxon>Fungi</taxon>
        <taxon>Fungi incertae sedis</taxon>
        <taxon>Mucoromycota</taxon>
        <taxon>Mortierellomycotina</taxon>
        <taxon>Mortierellomycetes</taxon>
        <taxon>Mortierellales</taxon>
        <taxon>Mortierellaceae</taxon>
        <taxon>Linnemannia</taxon>
    </lineage>
</organism>
<protein>
    <submittedName>
        <fullName evidence="2">Uncharacterized protein</fullName>
    </submittedName>
</protein>
<keyword evidence="3" id="KW-1185">Reference proteome</keyword>
<evidence type="ECO:0000313" key="3">
    <source>
        <dbReference type="Proteomes" id="UP001194696"/>
    </source>
</evidence>
<evidence type="ECO:0000256" key="1">
    <source>
        <dbReference type="SAM" id="MobiDB-lite"/>
    </source>
</evidence>
<dbReference type="EMBL" id="JAAAIM010000137">
    <property type="protein sequence ID" value="KAG0293928.1"/>
    <property type="molecule type" value="Genomic_DNA"/>
</dbReference>
<accession>A0ABQ7K8H1</accession>